<dbReference type="EMBL" id="FR824697">
    <property type="protein sequence ID" value="CCA27853.1"/>
    <property type="molecule type" value="Genomic_DNA"/>
</dbReference>
<proteinExistence type="predicted"/>
<evidence type="ECO:0000313" key="1">
    <source>
        <dbReference type="EMBL" id="CCA27853.1"/>
    </source>
</evidence>
<gene>
    <name evidence="1" type="primary">AlNc14C740G12473</name>
    <name evidence="1" type="ORF">ALNC14_139970</name>
</gene>
<reference evidence="1" key="2">
    <citation type="submission" date="2011-02" db="EMBL/GenBank/DDBJ databases">
        <authorList>
            <person name="MacLean D."/>
        </authorList>
    </citation>
    <scope>NUCLEOTIDE SEQUENCE</scope>
</reference>
<protein>
    <submittedName>
        <fullName evidence="1">AlNc14C740G12473 protein</fullName>
    </submittedName>
</protein>
<dbReference type="HOGENOM" id="CLU_1573505_0_0_1"/>
<sequence length="170" mass="19700">MRHHPAETHHSTHLRFYLDSAESSMYQYPISWTEKDHGNLKGEYVFTKYGCFTVVSMTWAILANYRVAVETYLKVLSTAAGKIDATMKAAWASEFSTLDEVLFNSTKKLKLVELYSEQLLQISPDVNLMDEECRAHSKHAAALLKLFRLSTTRLHYFVRFNLKFIQFPSH</sequence>
<organism evidence="1">
    <name type="scientific">Albugo laibachii Nc14</name>
    <dbReference type="NCBI Taxonomy" id="890382"/>
    <lineage>
        <taxon>Eukaryota</taxon>
        <taxon>Sar</taxon>
        <taxon>Stramenopiles</taxon>
        <taxon>Oomycota</taxon>
        <taxon>Peronosporomycetes</taxon>
        <taxon>Albuginales</taxon>
        <taxon>Albuginaceae</taxon>
        <taxon>Albugo</taxon>
    </lineage>
</organism>
<accession>F0X1Z4</accession>
<reference evidence="1" key="1">
    <citation type="journal article" date="2011" name="PLoS Biol.">
        <title>Gene gain and loss during evolution of obligate parasitism in the white rust pathogen of Arabidopsis thaliana.</title>
        <authorList>
            <person name="Kemen E."/>
            <person name="Gardiner A."/>
            <person name="Schultz-Larsen T."/>
            <person name="Kemen A.C."/>
            <person name="Balmuth A.L."/>
            <person name="Robert-Seilaniantz A."/>
            <person name="Bailey K."/>
            <person name="Holub E."/>
            <person name="Studholme D.J."/>
            <person name="Maclean D."/>
            <person name="Jones J.D."/>
        </authorList>
    </citation>
    <scope>NUCLEOTIDE SEQUENCE</scope>
</reference>
<name>F0X1Z4_9STRA</name>
<dbReference type="AlphaFoldDB" id="F0X1Z4"/>